<name>A0ABV6FY55_9BACT</name>
<gene>
    <name evidence="2" type="ORF">ACFFIP_18975</name>
</gene>
<dbReference type="EMBL" id="JBHLWI010000090">
    <property type="protein sequence ID" value="MFC0264779.1"/>
    <property type="molecule type" value="Genomic_DNA"/>
</dbReference>
<comment type="caution">
    <text evidence="2">The sequence shown here is derived from an EMBL/GenBank/DDBJ whole genome shotgun (WGS) entry which is preliminary data.</text>
</comment>
<keyword evidence="3" id="KW-1185">Reference proteome</keyword>
<accession>A0ABV6FY55</accession>
<feature type="chain" id="PRO_5045061390" description="Outer membrane protein beta-barrel domain-containing protein" evidence="1">
    <location>
        <begin position="20"/>
        <end position="221"/>
    </location>
</feature>
<reference evidence="2 3" key="1">
    <citation type="submission" date="2024-09" db="EMBL/GenBank/DDBJ databases">
        <authorList>
            <person name="Sun Q."/>
            <person name="Mori K."/>
        </authorList>
    </citation>
    <scope>NUCLEOTIDE SEQUENCE [LARGE SCALE GENOMIC DNA]</scope>
    <source>
        <strain evidence="2 3">CCM 7650</strain>
    </source>
</reference>
<evidence type="ECO:0000256" key="1">
    <source>
        <dbReference type="SAM" id="SignalP"/>
    </source>
</evidence>
<sequence length="221" mass="25557">MKKLLLLSLAMFVAFSAFSQTEEEKAVFDYKQTKHELAVEIPPIFGGAYPYSLFYRKNYTGQNGKAMGFRANLHFRNEFRDNLSFFQNTAYNKSNFLNYGIEIGLERQRKLSEKFIGYGGIDGGFFYTNSRFKELTQMFEGNDAFVNVDDFSFSLTKFWGMKYHINSRFSISAETGFQGRYSTSVTRSATDRFGEVQEQKGESSFSFNLVPLRALRVAYHF</sequence>
<feature type="signal peptide" evidence="1">
    <location>
        <begin position="1"/>
        <end position="19"/>
    </location>
</feature>
<keyword evidence="1" id="KW-0732">Signal</keyword>
<evidence type="ECO:0000313" key="2">
    <source>
        <dbReference type="EMBL" id="MFC0264779.1"/>
    </source>
</evidence>
<dbReference type="Proteomes" id="UP001589797">
    <property type="component" value="Unassembled WGS sequence"/>
</dbReference>
<dbReference type="RefSeq" id="WP_382389365.1">
    <property type="nucleotide sequence ID" value="NZ_JBHLWI010000090.1"/>
</dbReference>
<evidence type="ECO:0000313" key="3">
    <source>
        <dbReference type="Proteomes" id="UP001589797"/>
    </source>
</evidence>
<protein>
    <recommendedName>
        <fullName evidence="4">Outer membrane protein beta-barrel domain-containing protein</fullName>
    </recommendedName>
</protein>
<organism evidence="2 3">
    <name type="scientific">Fontibacter flavus</name>
    <dbReference type="NCBI Taxonomy" id="654838"/>
    <lineage>
        <taxon>Bacteria</taxon>
        <taxon>Pseudomonadati</taxon>
        <taxon>Bacteroidota</taxon>
        <taxon>Cytophagia</taxon>
        <taxon>Cytophagales</taxon>
        <taxon>Cyclobacteriaceae</taxon>
        <taxon>Fontibacter</taxon>
    </lineage>
</organism>
<evidence type="ECO:0008006" key="4">
    <source>
        <dbReference type="Google" id="ProtNLM"/>
    </source>
</evidence>
<proteinExistence type="predicted"/>